<accession>A0A3P7XC93</accession>
<proteinExistence type="predicted"/>
<dbReference type="EMBL" id="UZAH01025853">
    <property type="protein sequence ID" value="VDO71660.1"/>
    <property type="molecule type" value="Genomic_DNA"/>
</dbReference>
<organism evidence="2 3">
    <name type="scientific">Heligmosomoides polygyrus</name>
    <name type="common">Parasitic roundworm</name>
    <dbReference type="NCBI Taxonomy" id="6339"/>
    <lineage>
        <taxon>Eukaryota</taxon>
        <taxon>Metazoa</taxon>
        <taxon>Ecdysozoa</taxon>
        <taxon>Nematoda</taxon>
        <taxon>Chromadorea</taxon>
        <taxon>Rhabditida</taxon>
        <taxon>Rhabditina</taxon>
        <taxon>Rhabditomorpha</taxon>
        <taxon>Strongyloidea</taxon>
        <taxon>Heligmosomidae</taxon>
        <taxon>Heligmosomoides</taxon>
    </lineage>
</organism>
<protein>
    <submittedName>
        <fullName evidence="3">BLM10_mid domain-containing protein</fullName>
    </submittedName>
</protein>
<dbReference type="Proteomes" id="UP000050761">
    <property type="component" value="Unassembled WGS sequence"/>
</dbReference>
<keyword evidence="2" id="KW-1185">Reference proteome</keyword>
<sequence>MWSAEAALWSHFAARESTNVGRRPNEVPSYWAAILYSMLDRTSQRTSPNLRRQLHRGLELATGELRNVQDYPVIYALQALSDFLTDVIETTGAINYSKPRTESFDDCQICDHVQARIFRLAFNYLLVPASCSHQVREPVMSMKSGFTYNNKAYTIFKTLEGLGIGESLVELEQWPNVGFLNSVLRDLYEDTDTSSCACQKYLTILLSIWKVDRTICIGNTWPPCDIKDTAPRALIRAYELGIDPFTPRHVRNYGTVVIDAYSAVSLRPNMHFSMLKNAIPYLKDKTISLMMSRVFAEYIKKQDHTQSGGHSWKNIRLLLAYLLNPAQLHDHVDYIIRYDQSLA</sequence>
<name>A0A183FJS2_HELPZ</name>
<reference evidence="1 2" key="1">
    <citation type="submission" date="2018-11" db="EMBL/GenBank/DDBJ databases">
        <authorList>
            <consortium name="Pathogen Informatics"/>
        </authorList>
    </citation>
    <scope>NUCLEOTIDE SEQUENCE [LARGE SCALE GENOMIC DNA]</scope>
</reference>
<reference evidence="3" key="2">
    <citation type="submission" date="2019-09" db="UniProtKB">
        <authorList>
            <consortium name="WormBaseParasite"/>
        </authorList>
    </citation>
    <scope>IDENTIFICATION</scope>
</reference>
<evidence type="ECO:0000313" key="1">
    <source>
        <dbReference type="EMBL" id="VDO71660.1"/>
    </source>
</evidence>
<accession>A0A183FJS2</accession>
<evidence type="ECO:0000313" key="2">
    <source>
        <dbReference type="Proteomes" id="UP000050761"/>
    </source>
</evidence>
<evidence type="ECO:0000313" key="3">
    <source>
        <dbReference type="WBParaSite" id="HPBE_0000729701-mRNA-1"/>
    </source>
</evidence>
<dbReference type="AlphaFoldDB" id="A0A183FJS2"/>
<gene>
    <name evidence="1" type="ORF">HPBE_LOCUS7298</name>
</gene>
<dbReference type="WBParaSite" id="HPBE_0000729701-mRNA-1">
    <property type="protein sequence ID" value="HPBE_0000729701-mRNA-1"/>
    <property type="gene ID" value="HPBE_0000729701"/>
</dbReference>